<evidence type="ECO:0000256" key="2">
    <source>
        <dbReference type="ARBA" id="ARBA00005182"/>
    </source>
</evidence>
<evidence type="ECO:0000313" key="19">
    <source>
        <dbReference type="Proteomes" id="UP000182413"/>
    </source>
</evidence>
<feature type="active site" description="Proton acceptor" evidence="12">
    <location>
        <position position="176"/>
    </location>
</feature>
<evidence type="ECO:0000256" key="5">
    <source>
        <dbReference type="ARBA" id="ARBA00022679"/>
    </source>
</evidence>
<keyword evidence="7" id="KW-0574">Periplasm</keyword>
<evidence type="ECO:0000256" key="8">
    <source>
        <dbReference type="ARBA" id="ARBA00022841"/>
    </source>
</evidence>
<dbReference type="CDD" id="cd14441">
    <property type="entry name" value="AlgX_N"/>
    <property type="match status" value="1"/>
</dbReference>
<dbReference type="Proteomes" id="UP000182413">
    <property type="component" value="Unassembled WGS sequence"/>
</dbReference>
<dbReference type="Proteomes" id="UP001278050">
    <property type="component" value="Unassembled WGS sequence"/>
</dbReference>
<feature type="disulfide bond" evidence="13">
    <location>
        <begin position="45"/>
        <end position="229"/>
    </location>
</feature>
<evidence type="ECO:0000313" key="18">
    <source>
        <dbReference type="EMBL" id="SDF48461.1"/>
    </source>
</evidence>
<dbReference type="GO" id="GO:0042121">
    <property type="term" value="P:alginic acid biosynthetic process"/>
    <property type="evidence" value="ECO:0007669"/>
    <property type="project" value="UniProtKB-UniPathway"/>
</dbReference>
<proteinExistence type="inferred from homology"/>
<dbReference type="UniPathway" id="UPA00286"/>
<feature type="chain" id="PRO_5010172267" description="Alginate biosynthesis protein AlgX" evidence="14">
    <location>
        <begin position="28"/>
        <end position="472"/>
    </location>
</feature>
<dbReference type="GO" id="GO:0016746">
    <property type="term" value="F:acyltransferase activity"/>
    <property type="evidence" value="ECO:0007669"/>
    <property type="project" value="UniProtKB-KW"/>
</dbReference>
<keyword evidence="9 13" id="KW-1015">Disulfide bond</keyword>
<dbReference type="GO" id="GO:0042597">
    <property type="term" value="C:periplasmic space"/>
    <property type="evidence" value="ECO:0007669"/>
    <property type="project" value="UniProtKB-SubCell"/>
</dbReference>
<comment type="subcellular location">
    <subcellularLocation>
        <location evidence="1">Periplasm</location>
    </subcellularLocation>
</comment>
<evidence type="ECO:0000259" key="16">
    <source>
        <dbReference type="Pfam" id="PF16824"/>
    </source>
</evidence>
<evidence type="ECO:0000259" key="15">
    <source>
        <dbReference type="Pfam" id="PF16822"/>
    </source>
</evidence>
<evidence type="ECO:0000256" key="6">
    <source>
        <dbReference type="ARBA" id="ARBA00022729"/>
    </source>
</evidence>
<dbReference type="CDD" id="cd14487">
    <property type="entry name" value="AlgX_C"/>
    <property type="match status" value="1"/>
</dbReference>
<gene>
    <name evidence="18" type="ORF">SAMN05216575_108110</name>
    <name evidence="17" type="ORF">SIM71_23880</name>
</gene>
<feature type="domain" description="AlgX/AlgJ SGNH hydrolase-like" evidence="15">
    <location>
        <begin position="65"/>
        <end position="331"/>
    </location>
</feature>
<evidence type="ECO:0000256" key="11">
    <source>
        <dbReference type="ARBA" id="ARBA00032384"/>
    </source>
</evidence>
<evidence type="ECO:0000256" key="1">
    <source>
        <dbReference type="ARBA" id="ARBA00004418"/>
    </source>
</evidence>
<protein>
    <recommendedName>
        <fullName evidence="4">Alginate biosynthesis protein AlgX</fullName>
    </recommendedName>
    <alternativeName>
        <fullName evidence="11">Probable alginate O-acetyltransferase AlgX</fullName>
    </alternativeName>
</protein>
<evidence type="ECO:0000256" key="7">
    <source>
        <dbReference type="ARBA" id="ARBA00022764"/>
    </source>
</evidence>
<dbReference type="OrthoDB" id="6773032at2"/>
<evidence type="ECO:0000313" key="17">
    <source>
        <dbReference type="EMBL" id="MDX5995115.1"/>
    </source>
</evidence>
<dbReference type="InterPro" id="IPR034655">
    <property type="entry name" value="AlgX_N"/>
</dbReference>
<evidence type="ECO:0000313" key="20">
    <source>
        <dbReference type="Proteomes" id="UP001278050"/>
    </source>
</evidence>
<accession>A0A1G7LGB4</accession>
<dbReference type="Pfam" id="PF16822">
    <property type="entry name" value="ALGX"/>
    <property type="match status" value="1"/>
</dbReference>
<feature type="signal peptide" evidence="14">
    <location>
        <begin position="1"/>
        <end position="27"/>
    </location>
</feature>
<name>A0A1G7LGB4_9GAMM</name>
<keyword evidence="6 14" id="KW-0732">Signal</keyword>
<reference evidence="17 20" key="2">
    <citation type="submission" date="2023-11" db="EMBL/GenBank/DDBJ databases">
        <title>MicrobeMod: A computational toolkit for identifying prokaryotic methylation and restriction-modification with nanopore sequencing.</title>
        <authorList>
            <person name="Crits-Christoph A."/>
            <person name="Kang S.C."/>
            <person name="Lee H."/>
            <person name="Ostrov N."/>
        </authorList>
    </citation>
    <scope>NUCLEOTIDE SEQUENCE [LARGE SCALE GENOMIC DNA]</scope>
    <source>
        <strain evidence="17 20">ATCC BAA-571</strain>
    </source>
</reference>
<evidence type="ECO:0000256" key="4">
    <source>
        <dbReference type="ARBA" id="ARBA00013937"/>
    </source>
</evidence>
<dbReference type="InterPro" id="IPR038639">
    <property type="entry name" value="AlgX_C_sf"/>
</dbReference>
<evidence type="ECO:0000256" key="13">
    <source>
        <dbReference type="PIRSR" id="PIRSR638639-51"/>
    </source>
</evidence>
<reference evidence="18 19" key="1">
    <citation type="submission" date="2016-10" db="EMBL/GenBank/DDBJ databases">
        <authorList>
            <person name="de Groot N.N."/>
        </authorList>
    </citation>
    <scope>NUCLEOTIDE SEQUENCE [LARGE SCALE GENOMIC DNA]</scope>
    <source>
        <strain evidence="18 19">JCM 10630</strain>
    </source>
</reference>
<keyword evidence="5" id="KW-0808">Transferase</keyword>
<dbReference type="EMBL" id="FNAE01000008">
    <property type="protein sequence ID" value="SDF48461.1"/>
    <property type="molecule type" value="Genomic_DNA"/>
</dbReference>
<dbReference type="InterPro" id="IPR031811">
    <property type="entry name" value="ALGX/ALGJ_SGNH-like"/>
</dbReference>
<organism evidence="18 19">
    <name type="scientific">Ectopseudomonas alcaliphila</name>
    <dbReference type="NCBI Taxonomy" id="101564"/>
    <lineage>
        <taxon>Bacteria</taxon>
        <taxon>Pseudomonadati</taxon>
        <taxon>Pseudomonadota</taxon>
        <taxon>Gammaproteobacteria</taxon>
        <taxon>Pseudomonadales</taxon>
        <taxon>Pseudomonadaceae</taxon>
        <taxon>Ectopseudomonas</taxon>
    </lineage>
</organism>
<keyword evidence="8" id="KW-0016">Alginate biosynthesis</keyword>
<keyword evidence="10" id="KW-0012">Acyltransferase</keyword>
<dbReference type="Pfam" id="PF16824">
    <property type="entry name" value="CBM_26"/>
    <property type="match status" value="1"/>
</dbReference>
<feature type="active site" description="Nucleophile" evidence="12">
    <location>
        <position position="268"/>
    </location>
</feature>
<feature type="disulfide bond" evidence="13">
    <location>
        <begin position="353"/>
        <end position="471"/>
    </location>
</feature>
<dbReference type="AlphaFoldDB" id="A0A1G7LGB4"/>
<sequence length="472" mass="52682">MTPKSMKHYFLLAIGSLIAAGVHNASAAAQSEKTDECTDLQCLICPQLSAPEEYAEGNMKALKQIVPGSDRWLFRSEVDLTNEFGIPPAMQPEFARLMRAFASHGTQVAVAVQPTRGLMHRAQLQPGHMHGFDYARASANLRKFMQQMRDGGAIVPDIMTLVEQPPKDFFFRRDHHWTPVGAEATARVTADAIRQHPVYAQLPRKGYTTEQTLTLHKDGTLNLGLAAICGNHFGYQFVPGYQTVPEDNDAALLFEDQPDPEIVLVGTSNSAAREDETKQFNFDGFLKQYLSSDLINYALPGAGQDGSLLEYLLSPNYAPDKAPKLIIWELPANYRLDGDLMYRQLIPAVNGGCKASDSLLEARLERPAMGLNDRLELLSNAGAQRKDLKGRNALLDIRISDPNIKNFYIITYYDNGTRDKVWFRREAIVTGGQYYLELSRAAEFRDANLLSVLLEPTQVVEQPFQIETKLCL</sequence>
<dbReference type="InterPro" id="IPR031798">
    <property type="entry name" value="AlgX_C"/>
</dbReference>
<evidence type="ECO:0000256" key="12">
    <source>
        <dbReference type="PIRSR" id="PIRSR638639-50"/>
    </source>
</evidence>
<evidence type="ECO:0000256" key="10">
    <source>
        <dbReference type="ARBA" id="ARBA00023315"/>
    </source>
</evidence>
<comment type="pathway">
    <text evidence="2">Glycan biosynthesis; alginate biosynthesis.</text>
</comment>
<dbReference type="RefSeq" id="WP_074681377.1">
    <property type="nucleotide sequence ID" value="NZ_CBCSET010000005.1"/>
</dbReference>
<evidence type="ECO:0000256" key="14">
    <source>
        <dbReference type="SAM" id="SignalP"/>
    </source>
</evidence>
<evidence type="ECO:0000256" key="9">
    <source>
        <dbReference type="ARBA" id="ARBA00023157"/>
    </source>
</evidence>
<feature type="domain" description="Alginate biosynthesis protein AlgX C-terminal carbohydrate-binding module" evidence="16">
    <location>
        <begin position="373"/>
        <end position="471"/>
    </location>
</feature>
<dbReference type="Gene3D" id="2.60.120.1380">
    <property type="entry name" value="C-terminal carbohydrate-binding module"/>
    <property type="match status" value="1"/>
</dbReference>
<dbReference type="EMBL" id="JAWXXP010000001">
    <property type="protein sequence ID" value="MDX5995115.1"/>
    <property type="molecule type" value="Genomic_DNA"/>
</dbReference>
<evidence type="ECO:0000256" key="3">
    <source>
        <dbReference type="ARBA" id="ARBA00006553"/>
    </source>
</evidence>
<feature type="active site" evidence="12">
    <location>
        <position position="174"/>
    </location>
</feature>
<comment type="similarity">
    <text evidence="3">Belongs to the AlgX family.</text>
</comment>
<keyword evidence="20" id="KW-1185">Reference proteome</keyword>